<comment type="caution">
    <text evidence="1">The sequence shown here is derived from an EMBL/GenBank/DDBJ whole genome shotgun (WGS) entry which is preliminary data.</text>
</comment>
<evidence type="ECO:0000313" key="2">
    <source>
        <dbReference type="Proteomes" id="UP001235712"/>
    </source>
</evidence>
<accession>A0ABT9P3N5</accession>
<sequence length="146" mass="16622">MTIIDGRDALDVRENFGTLVRVLIGEDADAERRGEKSPIARSDCTYYCPDASTAARVISALRESDERLRSRPEELMLWDWQSTFWEAELGNPAGGGSVRLGVAWYDPAFFAERRDAWFGRMHTEIYKQLGVPLENITVQHWTLLDA</sequence>
<proteinExistence type="predicted"/>
<reference evidence="1 2" key="1">
    <citation type="submission" date="2023-07" db="EMBL/GenBank/DDBJ databases">
        <title>Sequencing the genomes of 1000 actinobacteria strains.</title>
        <authorList>
            <person name="Klenk H.-P."/>
        </authorList>
    </citation>
    <scope>NUCLEOTIDE SEQUENCE [LARGE SCALE GENOMIC DNA]</scope>
    <source>
        <strain evidence="1 2">DSM 44388</strain>
    </source>
</reference>
<name>A0ABT9P3N5_9ACTN</name>
<organism evidence="1 2">
    <name type="scientific">Kineosporia succinea</name>
    <dbReference type="NCBI Taxonomy" id="84632"/>
    <lineage>
        <taxon>Bacteria</taxon>
        <taxon>Bacillati</taxon>
        <taxon>Actinomycetota</taxon>
        <taxon>Actinomycetes</taxon>
        <taxon>Kineosporiales</taxon>
        <taxon>Kineosporiaceae</taxon>
        <taxon>Kineosporia</taxon>
    </lineage>
</organism>
<protein>
    <submittedName>
        <fullName evidence="1">Uncharacterized protein</fullName>
    </submittedName>
</protein>
<gene>
    <name evidence="1" type="ORF">J2S57_003054</name>
</gene>
<keyword evidence="2" id="KW-1185">Reference proteome</keyword>
<dbReference type="EMBL" id="JAUSQZ010000001">
    <property type="protein sequence ID" value="MDP9827305.1"/>
    <property type="molecule type" value="Genomic_DNA"/>
</dbReference>
<evidence type="ECO:0000313" key="1">
    <source>
        <dbReference type="EMBL" id="MDP9827305.1"/>
    </source>
</evidence>
<dbReference type="RefSeq" id="WP_307243186.1">
    <property type="nucleotide sequence ID" value="NZ_JAUSQZ010000001.1"/>
</dbReference>
<dbReference type="Proteomes" id="UP001235712">
    <property type="component" value="Unassembled WGS sequence"/>
</dbReference>